<feature type="non-terminal residue" evidence="3">
    <location>
        <position position="1"/>
    </location>
</feature>
<evidence type="ECO:0000313" key="3">
    <source>
        <dbReference type="EMBL" id="KAK3266545.1"/>
    </source>
</evidence>
<dbReference type="AlphaFoldDB" id="A0AAE0FV99"/>
<dbReference type="Gene3D" id="3.10.100.10">
    <property type="entry name" value="Mannose-Binding Protein A, subunit A"/>
    <property type="match status" value="1"/>
</dbReference>
<evidence type="ECO:0000256" key="1">
    <source>
        <dbReference type="SAM" id="MobiDB-lite"/>
    </source>
</evidence>
<feature type="region of interest" description="Disordered" evidence="1">
    <location>
        <begin position="302"/>
        <end position="385"/>
    </location>
</feature>
<name>A0AAE0FV99_9CHLO</name>
<dbReference type="PROSITE" id="PS50041">
    <property type="entry name" value="C_TYPE_LECTIN_2"/>
    <property type="match status" value="1"/>
</dbReference>
<gene>
    <name evidence="3" type="ORF">CYMTET_24840</name>
</gene>
<feature type="compositionally biased region" description="Low complexity" evidence="1">
    <location>
        <begin position="315"/>
        <end position="385"/>
    </location>
</feature>
<dbReference type="PANTHER" id="PTHR22803">
    <property type="entry name" value="MANNOSE, PHOSPHOLIPASE, LECTIN RECEPTOR RELATED"/>
    <property type="match status" value="1"/>
</dbReference>
<sequence length="500" mass="52551">YVRITNDYYRLVSGNIYNATSLDKLTTVPDWVRCEAERTEGEGSGSGQRRLQSTASPTVNPCSNTWTYESGMCYKLFTEALSWNAARSSCEEAASGGQLASVASFEVNQAIPNHGSELVWLGGYDDGSDSWEWSDESAFSYQNWAADEPKEQEGCLALDPSREWHERSCFDEEYYVCQYSHAGTSKVHSKISFGALSLDSFDDETSSEDFMLAFKEQMADEAGRGISDVKINDMYDEADYGGILTVSSSVHFDSQETEEGVHISFSATVEDDCASIFQDEPAFSDAGEITSSDVTAVVASSTATDSPITMQTSYPTAAPTASPSAAPTAAPTASPTAAPTAAPAVAPTASPTAAPTASPSAAPTAAPTASPTAAPTAAPAVAPTASPTAALDSLLQQLPPQLPASLPHSCPDSFSISCPHSCPDSLPHSCPDSCSSSGPDSLPHSCPDSCSSSGPDSLPHSCPDSSISCPHSCPRQLLQQWPRQPPHSCPDSLPHSCPHG</sequence>
<dbReference type="InterPro" id="IPR001304">
    <property type="entry name" value="C-type_lectin-like"/>
</dbReference>
<evidence type="ECO:0000313" key="4">
    <source>
        <dbReference type="Proteomes" id="UP001190700"/>
    </source>
</evidence>
<reference evidence="3 4" key="1">
    <citation type="journal article" date="2015" name="Genome Biol. Evol.">
        <title>Comparative Genomics of a Bacterivorous Green Alga Reveals Evolutionary Causalities and Consequences of Phago-Mixotrophic Mode of Nutrition.</title>
        <authorList>
            <person name="Burns J.A."/>
            <person name="Paasch A."/>
            <person name="Narechania A."/>
            <person name="Kim E."/>
        </authorList>
    </citation>
    <scope>NUCLEOTIDE SEQUENCE [LARGE SCALE GENOMIC DNA]</scope>
    <source>
        <strain evidence="3 4">PLY_AMNH</strain>
    </source>
</reference>
<feature type="domain" description="C-type lectin" evidence="2">
    <location>
        <begin position="69"/>
        <end position="178"/>
    </location>
</feature>
<comment type="caution">
    <text evidence="3">The sequence shown here is derived from an EMBL/GenBank/DDBJ whole genome shotgun (WGS) entry which is preliminary data.</text>
</comment>
<feature type="compositionally biased region" description="Polar residues" evidence="1">
    <location>
        <begin position="47"/>
        <end position="56"/>
    </location>
</feature>
<dbReference type="InterPro" id="IPR016186">
    <property type="entry name" value="C-type_lectin-like/link_sf"/>
</dbReference>
<dbReference type="InterPro" id="IPR016187">
    <property type="entry name" value="CTDL_fold"/>
</dbReference>
<keyword evidence="4" id="KW-1185">Reference proteome</keyword>
<organism evidence="3 4">
    <name type="scientific">Cymbomonas tetramitiformis</name>
    <dbReference type="NCBI Taxonomy" id="36881"/>
    <lineage>
        <taxon>Eukaryota</taxon>
        <taxon>Viridiplantae</taxon>
        <taxon>Chlorophyta</taxon>
        <taxon>Pyramimonadophyceae</taxon>
        <taxon>Pyramimonadales</taxon>
        <taxon>Pyramimonadaceae</taxon>
        <taxon>Cymbomonas</taxon>
    </lineage>
</organism>
<protein>
    <recommendedName>
        <fullName evidence="2">C-type lectin domain-containing protein</fullName>
    </recommendedName>
</protein>
<feature type="region of interest" description="Disordered" evidence="1">
    <location>
        <begin position="37"/>
        <end position="56"/>
    </location>
</feature>
<dbReference type="EMBL" id="LGRX02012986">
    <property type="protein sequence ID" value="KAK3266545.1"/>
    <property type="molecule type" value="Genomic_DNA"/>
</dbReference>
<dbReference type="CDD" id="cd00037">
    <property type="entry name" value="CLECT"/>
    <property type="match status" value="1"/>
</dbReference>
<dbReference type="Proteomes" id="UP001190700">
    <property type="component" value="Unassembled WGS sequence"/>
</dbReference>
<accession>A0AAE0FV99</accession>
<dbReference type="SUPFAM" id="SSF56436">
    <property type="entry name" value="C-type lectin-like"/>
    <property type="match status" value="1"/>
</dbReference>
<dbReference type="InterPro" id="IPR050111">
    <property type="entry name" value="C-type_lectin/snaclec_domain"/>
</dbReference>
<evidence type="ECO:0000259" key="2">
    <source>
        <dbReference type="PROSITE" id="PS50041"/>
    </source>
</evidence>
<dbReference type="SMART" id="SM00034">
    <property type="entry name" value="CLECT"/>
    <property type="match status" value="1"/>
</dbReference>
<proteinExistence type="predicted"/>
<dbReference type="Pfam" id="PF00059">
    <property type="entry name" value="Lectin_C"/>
    <property type="match status" value="1"/>
</dbReference>